<accession>A0A5N3V1S2</accession>
<dbReference type="Proteomes" id="UP000326458">
    <property type="component" value="Unassembled WGS sequence"/>
</dbReference>
<evidence type="ECO:0000313" key="3">
    <source>
        <dbReference type="Proteomes" id="UP000326458"/>
    </source>
</evidence>
<keyword evidence="3" id="KW-1185">Reference proteome</keyword>
<dbReference type="AlphaFoldDB" id="A0A5N3V1S2"/>
<organism evidence="2 3">
    <name type="scientific">Muntiacus muntjak</name>
    <name type="common">Barking deer</name>
    <name type="synonym">Indian muntjac</name>
    <dbReference type="NCBI Taxonomy" id="9888"/>
    <lineage>
        <taxon>Eukaryota</taxon>
        <taxon>Metazoa</taxon>
        <taxon>Chordata</taxon>
        <taxon>Craniata</taxon>
        <taxon>Vertebrata</taxon>
        <taxon>Euteleostomi</taxon>
        <taxon>Mammalia</taxon>
        <taxon>Eutheria</taxon>
        <taxon>Laurasiatheria</taxon>
        <taxon>Artiodactyla</taxon>
        <taxon>Ruminantia</taxon>
        <taxon>Pecora</taxon>
        <taxon>Cervidae</taxon>
        <taxon>Muntiacinae</taxon>
        <taxon>Muntiacus</taxon>
    </lineage>
</organism>
<evidence type="ECO:0008006" key="4">
    <source>
        <dbReference type="Google" id="ProtNLM"/>
    </source>
</evidence>
<sequence>MHIELSTCFFLCLWPCSFGAIRRYYLGAVELSWDYKRTELLIQFSSVAQSCPTLCNPMDCSTPGLPVHRQLLEFTQAHVH</sequence>
<evidence type="ECO:0000256" key="1">
    <source>
        <dbReference type="SAM" id="SignalP"/>
    </source>
</evidence>
<keyword evidence="1" id="KW-0732">Signal</keyword>
<name>A0A5N3V1S2_MUNMU</name>
<gene>
    <name evidence="2" type="ORF">FD754_019496</name>
</gene>
<feature type="chain" id="PRO_5024447951" description="Secreted protein" evidence="1">
    <location>
        <begin position="20"/>
        <end position="80"/>
    </location>
</feature>
<comment type="caution">
    <text evidence="2">The sequence shown here is derived from an EMBL/GenBank/DDBJ whole genome shotgun (WGS) entry which is preliminary data.</text>
</comment>
<evidence type="ECO:0000313" key="2">
    <source>
        <dbReference type="EMBL" id="KAB0342570.1"/>
    </source>
</evidence>
<proteinExistence type="predicted"/>
<dbReference type="EMBL" id="VCEA01000003">
    <property type="protein sequence ID" value="KAB0342570.1"/>
    <property type="molecule type" value="Genomic_DNA"/>
</dbReference>
<reference evidence="2 3" key="1">
    <citation type="submission" date="2019-06" db="EMBL/GenBank/DDBJ databases">
        <title>Discovery of a novel chromosome fission-fusion reversal in muntjac.</title>
        <authorList>
            <person name="Mudd A.B."/>
            <person name="Bredeson J.V."/>
            <person name="Baum R."/>
            <person name="Hockemeyer D."/>
            <person name="Rokhsar D.S."/>
        </authorList>
    </citation>
    <scope>NUCLEOTIDE SEQUENCE [LARGE SCALE GENOMIC DNA]</scope>
    <source>
        <strain evidence="2">UTSW_UCB_Mm</strain>
        <tissue evidence="2">Fibroblast cell line</tissue>
    </source>
</reference>
<protein>
    <recommendedName>
        <fullName evidence="4">Secreted protein</fullName>
    </recommendedName>
</protein>
<feature type="signal peptide" evidence="1">
    <location>
        <begin position="1"/>
        <end position="19"/>
    </location>
</feature>